<dbReference type="CDD" id="cd00448">
    <property type="entry name" value="YjgF_YER057c_UK114_family"/>
    <property type="match status" value="1"/>
</dbReference>
<dbReference type="InterPro" id="IPR035959">
    <property type="entry name" value="RutC-like_sf"/>
</dbReference>
<dbReference type="Pfam" id="PF01042">
    <property type="entry name" value="Ribonuc_L-PSP"/>
    <property type="match status" value="1"/>
</dbReference>
<evidence type="ECO:0000313" key="3">
    <source>
        <dbReference type="Proteomes" id="UP000320653"/>
    </source>
</evidence>
<comment type="similarity">
    <text evidence="1">Belongs to the RutC family.</text>
</comment>
<organism evidence="2 3">
    <name type="scientific">Neorhizobium alkalisoli</name>
    <dbReference type="NCBI Taxonomy" id="528178"/>
    <lineage>
        <taxon>Bacteria</taxon>
        <taxon>Pseudomonadati</taxon>
        <taxon>Pseudomonadota</taxon>
        <taxon>Alphaproteobacteria</taxon>
        <taxon>Hyphomicrobiales</taxon>
        <taxon>Rhizobiaceae</taxon>
        <taxon>Rhizobium/Agrobacterium group</taxon>
        <taxon>Neorhizobium</taxon>
    </lineage>
</organism>
<dbReference type="GO" id="GO:0005829">
    <property type="term" value="C:cytosol"/>
    <property type="evidence" value="ECO:0007669"/>
    <property type="project" value="TreeGrafter"/>
</dbReference>
<dbReference type="AlphaFoldDB" id="A0A561R906"/>
<keyword evidence="3" id="KW-1185">Reference proteome</keyword>
<sequence length="136" mass="14386">MKRKITAEGVAVPGAPFTSAIAVTSGTMVHTSGFMARDPESGKILHPGDAERQTLECFGKIEKVLKAAGGTLDDIVKMTVFLRNTSDYEAMNRARRSRLTGIDYASSTVITGLVAEEALVEIECVAVIGTDDAVAP</sequence>
<dbReference type="PANTHER" id="PTHR11803:SF58">
    <property type="entry name" value="PROTEIN HMF1-RELATED"/>
    <property type="match status" value="1"/>
</dbReference>
<reference evidence="2 3" key="1">
    <citation type="submission" date="2019-06" db="EMBL/GenBank/DDBJ databases">
        <title>Sorghum-associated microbial communities from plants grown in Nebraska, USA.</title>
        <authorList>
            <person name="Schachtman D."/>
        </authorList>
    </citation>
    <scope>NUCLEOTIDE SEQUENCE [LARGE SCALE GENOMIC DNA]</scope>
    <source>
        <strain evidence="2 3">1225</strain>
    </source>
</reference>
<dbReference type="Gene3D" id="3.30.1330.40">
    <property type="entry name" value="RutC-like"/>
    <property type="match status" value="1"/>
</dbReference>
<protein>
    <submittedName>
        <fullName evidence="2">2-iminobutanoate/2-iminopropanoate deaminase</fullName>
    </submittedName>
</protein>
<evidence type="ECO:0000256" key="1">
    <source>
        <dbReference type="ARBA" id="ARBA00010552"/>
    </source>
</evidence>
<evidence type="ECO:0000313" key="2">
    <source>
        <dbReference type="EMBL" id="TWF59089.1"/>
    </source>
</evidence>
<dbReference type="RefSeq" id="WP_145633013.1">
    <property type="nucleotide sequence ID" value="NZ_VIWP01000001.1"/>
</dbReference>
<dbReference type="PANTHER" id="PTHR11803">
    <property type="entry name" value="2-IMINOBUTANOATE/2-IMINOPROPANOATE DEAMINASE RIDA"/>
    <property type="match status" value="1"/>
</dbReference>
<proteinExistence type="inferred from homology"/>
<comment type="caution">
    <text evidence="2">The sequence shown here is derived from an EMBL/GenBank/DDBJ whole genome shotgun (WGS) entry which is preliminary data.</text>
</comment>
<dbReference type="SUPFAM" id="SSF55298">
    <property type="entry name" value="YjgF-like"/>
    <property type="match status" value="1"/>
</dbReference>
<name>A0A561R906_9HYPH</name>
<dbReference type="InterPro" id="IPR006175">
    <property type="entry name" value="YjgF/YER057c/UK114"/>
</dbReference>
<dbReference type="EMBL" id="VIWP01000001">
    <property type="protein sequence ID" value="TWF59089.1"/>
    <property type="molecule type" value="Genomic_DNA"/>
</dbReference>
<accession>A0A561R906</accession>
<dbReference type="GO" id="GO:0019239">
    <property type="term" value="F:deaminase activity"/>
    <property type="evidence" value="ECO:0007669"/>
    <property type="project" value="TreeGrafter"/>
</dbReference>
<gene>
    <name evidence="2" type="ORF">FHW37_101895</name>
</gene>
<dbReference type="Proteomes" id="UP000320653">
    <property type="component" value="Unassembled WGS sequence"/>
</dbReference>
<dbReference type="OrthoDB" id="9815126at2"/>